<gene>
    <name evidence="5" type="ordered locus">Ndas_0048</name>
</gene>
<feature type="signal peptide" evidence="4">
    <location>
        <begin position="1"/>
        <end position="43"/>
    </location>
</feature>
<dbReference type="Gene3D" id="3.40.50.1820">
    <property type="entry name" value="alpha/beta hydrolase"/>
    <property type="match status" value="1"/>
</dbReference>
<organism evidence="5 6">
    <name type="scientific">Nocardiopsis dassonvillei (strain ATCC 23218 / DSM 43111 / CIP 107115 / JCM 7437 / KCTC 9190 / NBRC 14626 / NCTC 10488 / NRRL B-5397 / IMRU 509)</name>
    <name type="common">Actinomadura dassonvillei</name>
    <dbReference type="NCBI Taxonomy" id="446468"/>
    <lineage>
        <taxon>Bacteria</taxon>
        <taxon>Bacillati</taxon>
        <taxon>Actinomycetota</taxon>
        <taxon>Actinomycetes</taxon>
        <taxon>Streptosporangiales</taxon>
        <taxon>Nocardiopsidaceae</taxon>
        <taxon>Nocardiopsis</taxon>
    </lineage>
</organism>
<dbReference type="EMBL" id="CP002040">
    <property type="protein sequence ID" value="ADH65500.1"/>
    <property type="molecule type" value="Genomic_DNA"/>
</dbReference>
<dbReference type="NCBIfam" id="TIGR01840">
    <property type="entry name" value="esterase_phb"/>
    <property type="match status" value="1"/>
</dbReference>
<dbReference type="PANTHER" id="PTHR43037:SF1">
    <property type="entry name" value="BLL1128 PROTEIN"/>
    <property type="match status" value="1"/>
</dbReference>
<dbReference type="SMR" id="D7B6U6"/>
<protein>
    <submittedName>
        <fullName evidence="5">Esterase, PHB depolymerase family</fullName>
        <ecNumber evidence="5">3.1.1.73</ecNumber>
    </submittedName>
</protein>
<dbReference type="eggNOG" id="COG3509">
    <property type="taxonomic scope" value="Bacteria"/>
</dbReference>
<name>D7B6U6_NOCDD</name>
<dbReference type="InterPro" id="IPR010126">
    <property type="entry name" value="Esterase_phb"/>
</dbReference>
<feature type="chain" id="PRO_5003093054" evidence="4">
    <location>
        <begin position="44"/>
        <end position="417"/>
    </location>
</feature>
<keyword evidence="1 4" id="KW-0732">Signal</keyword>
<dbReference type="PANTHER" id="PTHR43037">
    <property type="entry name" value="UNNAMED PRODUCT-RELATED"/>
    <property type="match status" value="1"/>
</dbReference>
<dbReference type="GO" id="GO:0005576">
    <property type="term" value="C:extracellular region"/>
    <property type="evidence" value="ECO:0007669"/>
    <property type="project" value="InterPro"/>
</dbReference>
<feature type="region of interest" description="Disordered" evidence="3">
    <location>
        <begin position="333"/>
        <end position="361"/>
    </location>
</feature>
<dbReference type="STRING" id="446468.Ndas_0048"/>
<evidence type="ECO:0000313" key="6">
    <source>
        <dbReference type="Proteomes" id="UP000002219"/>
    </source>
</evidence>
<evidence type="ECO:0000256" key="4">
    <source>
        <dbReference type="SAM" id="SignalP"/>
    </source>
</evidence>
<dbReference type="GO" id="GO:0030600">
    <property type="term" value="F:feruloyl esterase activity"/>
    <property type="evidence" value="ECO:0007669"/>
    <property type="project" value="UniProtKB-EC"/>
</dbReference>
<dbReference type="KEGG" id="nda:Ndas_0048"/>
<dbReference type="InterPro" id="IPR050955">
    <property type="entry name" value="Plant_Biomass_Hydrol_Est"/>
</dbReference>
<proteinExistence type="predicted"/>
<dbReference type="InterPro" id="IPR029058">
    <property type="entry name" value="AB_hydrolase_fold"/>
</dbReference>
<reference evidence="5 6" key="1">
    <citation type="journal article" date="2010" name="Stand. Genomic Sci.">
        <title>Complete genome sequence of Nocardiopsis dassonvillei type strain (IMRU 509).</title>
        <authorList>
            <person name="Sun H."/>
            <person name="Lapidus A."/>
            <person name="Nolan M."/>
            <person name="Lucas S."/>
            <person name="Del Rio T.G."/>
            <person name="Tice H."/>
            <person name="Cheng J.F."/>
            <person name="Tapia R."/>
            <person name="Han C."/>
            <person name="Goodwin L."/>
            <person name="Pitluck S."/>
            <person name="Pagani I."/>
            <person name="Ivanova N."/>
            <person name="Mavromatis K."/>
            <person name="Mikhailova N."/>
            <person name="Pati A."/>
            <person name="Chen A."/>
            <person name="Palaniappan K."/>
            <person name="Land M."/>
            <person name="Hauser L."/>
            <person name="Chang Y.J."/>
            <person name="Jeffries C.D."/>
            <person name="Djao O.D."/>
            <person name="Rohde M."/>
            <person name="Sikorski J."/>
            <person name="Goker M."/>
            <person name="Woyke T."/>
            <person name="Bristow J."/>
            <person name="Eisen J.A."/>
            <person name="Markowitz V."/>
            <person name="Hugenholtz P."/>
            <person name="Kyrpides N.C."/>
            <person name="Klenk H.P."/>
        </authorList>
    </citation>
    <scope>NUCLEOTIDE SEQUENCE [LARGE SCALE GENOMIC DNA]</scope>
    <source>
        <strain evidence="6">ATCC 23218 / DSM 43111 / CIP 107115 / JCM 7437 / KCTC 9190 / NBRC 14626 / NCTC 10488 / NRRL B-5397 / IMRU 509</strain>
    </source>
</reference>
<dbReference type="GeneID" id="91487449"/>
<dbReference type="OrthoDB" id="9767239at2"/>
<dbReference type="Proteomes" id="UP000002219">
    <property type="component" value="Chromosome 1"/>
</dbReference>
<accession>D7B6U6</accession>
<keyword evidence="6" id="KW-1185">Reference proteome</keyword>
<evidence type="ECO:0000256" key="1">
    <source>
        <dbReference type="ARBA" id="ARBA00022729"/>
    </source>
</evidence>
<dbReference type="SUPFAM" id="SSF53474">
    <property type="entry name" value="alpha/beta-Hydrolases"/>
    <property type="match status" value="2"/>
</dbReference>
<keyword evidence="2 5" id="KW-0378">Hydrolase</keyword>
<dbReference type="RefSeq" id="WP_013151107.1">
    <property type="nucleotide sequence ID" value="NC_014210.1"/>
</dbReference>
<dbReference type="EC" id="3.1.1.73" evidence="5"/>
<dbReference type="Pfam" id="PF10503">
    <property type="entry name" value="Esterase_PHB"/>
    <property type="match status" value="1"/>
</dbReference>
<evidence type="ECO:0000313" key="5">
    <source>
        <dbReference type="EMBL" id="ADH65500.1"/>
    </source>
</evidence>
<sequence>MDSTAPPASRPLPATALSLTATLATVAVMVAALLIALAPRASAATLTPVPSFGANPGNLAMHSYVPDGLPADAPLVVLLHGCAQNAAAYHDHSGWAGYADEHGFALVYPEQRPANNATGCFNWFQPGDTARDSGEARSVRSMVGHAVSAHGLDADRVYVSGLSAGGAMAGELLAAYPDLFAGGSVVAGIPVGCASGMIDAFGCMNPGKTRNPQQWGDEVRAQNPGWDGPWPRVAVWHGTADTTVAPANGEAVASQWTNVHGLSGAPDATERLPGSTTAAYHGGDAATAAVAHYTVSGMGHGTPVDPSAGCGTAGAYFLDTVCSTGYTVDFWGIGDGGGPVPDPTDPPTEEPTDPPTGPGTCVRDSNYDHVSAGRAVQRSGLVYAVGSGDALGLWNVFVTTSLTETSPGHWEHTPGGC</sequence>
<evidence type="ECO:0000256" key="2">
    <source>
        <dbReference type="ARBA" id="ARBA00022801"/>
    </source>
</evidence>
<dbReference type="AlphaFoldDB" id="D7B6U6"/>
<evidence type="ECO:0000256" key="3">
    <source>
        <dbReference type="SAM" id="MobiDB-lite"/>
    </source>
</evidence>
<dbReference type="HOGENOM" id="CLU_027551_0_0_11"/>